<reference evidence="2 3" key="1">
    <citation type="submission" date="2016-06" db="EMBL/GenBank/DDBJ databases">
        <authorList>
            <consortium name="Pathogen Informatics"/>
        </authorList>
    </citation>
    <scope>NUCLEOTIDE SEQUENCE [LARGE SCALE GENOMIC DNA]</scope>
    <source>
        <strain evidence="2">PmlGA01</strain>
    </source>
</reference>
<feature type="region of interest" description="Disordered" evidence="1">
    <location>
        <begin position="18"/>
        <end position="37"/>
    </location>
</feature>
<proteinExistence type="predicted"/>
<evidence type="ECO:0000313" key="2">
    <source>
        <dbReference type="EMBL" id="SBT80148.1"/>
    </source>
</evidence>
<feature type="compositionally biased region" description="Acidic residues" evidence="1">
    <location>
        <begin position="212"/>
        <end position="222"/>
    </location>
</feature>
<dbReference type="VEuPathDB" id="PlasmoDB:PmUG01_12037900"/>
<feature type="non-terminal residue" evidence="2">
    <location>
        <position position="222"/>
    </location>
</feature>
<feature type="region of interest" description="Disordered" evidence="1">
    <location>
        <begin position="178"/>
        <end position="222"/>
    </location>
</feature>
<accession>A0A1C3L0U4</accession>
<sequence>MNSIDTICGNERKDRIYNEKKGNGLNGKNKKNSEQAREKNAAQSFAHTCKKKGKQEKTVNYYLPTILNIWCKRTKYAISIYNSNKKKYKIKKYLLHHKNTDRGYLKKENLFCEENSRYSVNECVNTLIRTIFNSKNCYSFKSIFFLSKEKYVYSFDRELKYARKGKYNDLVRSTYREGSNTHDYDHDRGYDNGKDNVGDSVGDSDDHSSDLSIDEDFLSEDI</sequence>
<organism evidence="2 3">
    <name type="scientific">Plasmodium malariae</name>
    <dbReference type="NCBI Taxonomy" id="5858"/>
    <lineage>
        <taxon>Eukaryota</taxon>
        <taxon>Sar</taxon>
        <taxon>Alveolata</taxon>
        <taxon>Apicomplexa</taxon>
        <taxon>Aconoidasida</taxon>
        <taxon>Haemosporida</taxon>
        <taxon>Plasmodiidae</taxon>
        <taxon>Plasmodium</taxon>
        <taxon>Plasmodium (Plasmodium)</taxon>
    </lineage>
</organism>
<name>A0A1C3L0U4_PLAMA</name>
<dbReference type="AlphaFoldDB" id="A0A1C3L0U4"/>
<dbReference type="Proteomes" id="UP000219799">
    <property type="component" value="Chromosome 12"/>
</dbReference>
<gene>
    <name evidence="2" type="primary">PmlGA01_120031400</name>
    <name evidence="2" type="ORF">PMLGA01_120031400</name>
</gene>
<dbReference type="EMBL" id="LT594500">
    <property type="protein sequence ID" value="SBT80148.1"/>
    <property type="molecule type" value="Genomic_DNA"/>
</dbReference>
<evidence type="ECO:0000313" key="3">
    <source>
        <dbReference type="Proteomes" id="UP000219799"/>
    </source>
</evidence>
<evidence type="ECO:0000256" key="1">
    <source>
        <dbReference type="SAM" id="MobiDB-lite"/>
    </source>
</evidence>
<feature type="compositionally biased region" description="Basic and acidic residues" evidence="1">
    <location>
        <begin position="179"/>
        <end position="197"/>
    </location>
</feature>
<protein>
    <submittedName>
        <fullName evidence="2">Uncharacterized protein</fullName>
    </submittedName>
</protein>